<dbReference type="EMBL" id="JANBOH010000002">
    <property type="protein sequence ID" value="KAJ1648637.1"/>
    <property type="molecule type" value="Genomic_DNA"/>
</dbReference>
<dbReference type="GO" id="GO:0030488">
    <property type="term" value="P:tRNA methylation"/>
    <property type="evidence" value="ECO:0007669"/>
    <property type="project" value="InterPro"/>
</dbReference>
<dbReference type="Gene3D" id="3.40.50.150">
    <property type="entry name" value="Vaccinia Virus protein VP39"/>
    <property type="match status" value="1"/>
</dbReference>
<dbReference type="InterPro" id="IPR029063">
    <property type="entry name" value="SAM-dependent_MTases_sf"/>
</dbReference>
<proteinExistence type="inferred from homology"/>
<dbReference type="GO" id="GO:0031515">
    <property type="term" value="C:tRNA (m1A) methyltransferase complex"/>
    <property type="evidence" value="ECO:0007669"/>
    <property type="project" value="InterPro"/>
</dbReference>
<dbReference type="GO" id="GO:0005634">
    <property type="term" value="C:nucleus"/>
    <property type="evidence" value="ECO:0007669"/>
    <property type="project" value="UniProtKB-SubCell"/>
</dbReference>
<evidence type="ECO:0000256" key="2">
    <source>
        <dbReference type="ARBA" id="ARBA00008320"/>
    </source>
</evidence>
<protein>
    <recommendedName>
        <fullName evidence="3">tRNA (adenine(58)-N(1))-methyltransferase non-catalytic subunit TRM6</fullName>
    </recommendedName>
    <alternativeName>
        <fullName evidence="6">tRNA(m1A58)-methyltransferase subunit TRM6</fullName>
    </alternativeName>
</protein>
<evidence type="ECO:0000256" key="6">
    <source>
        <dbReference type="ARBA" id="ARBA00032319"/>
    </source>
</evidence>
<keyword evidence="8" id="KW-1185">Reference proteome</keyword>
<sequence length="416" mass="46636">MTPALMNPTLIKSGDHVIIRMPSNNAKIVCIKENTTISLGKFGSFKANELIGTTFGHTYEIERGGSIKPHKQSSFDNADITEANNREINDDPNSQKLSFEEIEKLKIQSLSGDVSAQDIINSLTENNESFAKKTEFSKSKYIKRKQRKFMKSFLPLETTVYNLCDYFFTVNPSKIRGIRIDTLSQMLSLANVYSSARVLAVDDGQGLVIASLLSRISNDGMVFGVHDGDVHNYDILRYTNFSVDTKDQLQTLSWSKLYHKMEPFTEVLAEDASEQDKTGRERRLRGHTKLSNTLDNLNRGNFDALVISTNYNAKSVVERLIPYLGGSRMLVVYDQSKETLVELFAWLRESPSFVNVQMTESWLREYQVLPSRTHPLMNTSGGGGFLVSAIYLAPTQETTASSTANNDVSAQQESSN</sequence>
<evidence type="ECO:0000313" key="8">
    <source>
        <dbReference type="Proteomes" id="UP001145021"/>
    </source>
</evidence>
<evidence type="ECO:0000256" key="4">
    <source>
        <dbReference type="ARBA" id="ARBA00022694"/>
    </source>
</evidence>
<dbReference type="Gene3D" id="3.10.330.20">
    <property type="match status" value="1"/>
</dbReference>
<reference evidence="7" key="1">
    <citation type="submission" date="2022-07" db="EMBL/GenBank/DDBJ databases">
        <title>Phylogenomic reconstructions and comparative analyses of Kickxellomycotina fungi.</title>
        <authorList>
            <person name="Reynolds N.K."/>
            <person name="Stajich J.E."/>
            <person name="Barry K."/>
            <person name="Grigoriev I.V."/>
            <person name="Crous P."/>
            <person name="Smith M.E."/>
        </authorList>
    </citation>
    <scope>NUCLEOTIDE SEQUENCE</scope>
    <source>
        <strain evidence="7">NBRC 105413</strain>
    </source>
</reference>
<keyword evidence="4" id="KW-0819">tRNA processing</keyword>
<comment type="caution">
    <text evidence="7">The sequence shown here is derived from an EMBL/GenBank/DDBJ whole genome shotgun (WGS) entry which is preliminary data.</text>
</comment>
<evidence type="ECO:0000256" key="5">
    <source>
        <dbReference type="ARBA" id="ARBA00023242"/>
    </source>
</evidence>
<dbReference type="AlphaFoldDB" id="A0A9W8CLV1"/>
<dbReference type="Proteomes" id="UP001145021">
    <property type="component" value="Unassembled WGS sequence"/>
</dbReference>
<comment type="subcellular location">
    <subcellularLocation>
        <location evidence="1">Nucleus</location>
    </subcellularLocation>
</comment>
<dbReference type="PANTHER" id="PTHR12945:SF0">
    <property type="entry name" value="TRNA (ADENINE(58)-N(1))-METHYLTRANSFERASE NON-CATALYTIC SUBUNIT TRM6"/>
    <property type="match status" value="1"/>
</dbReference>
<evidence type="ECO:0000256" key="3">
    <source>
        <dbReference type="ARBA" id="ARBA00021704"/>
    </source>
</evidence>
<name>A0A9W8CLV1_9FUNG</name>
<accession>A0A9W8CLV1</accession>
<dbReference type="Pfam" id="PF04189">
    <property type="entry name" value="Gcd10p"/>
    <property type="match status" value="1"/>
</dbReference>
<dbReference type="InterPro" id="IPR017423">
    <property type="entry name" value="TRM6"/>
</dbReference>
<dbReference type="PANTHER" id="PTHR12945">
    <property type="entry name" value="TRANSLATION INITIATION FACTOR EIF3-RELATED"/>
    <property type="match status" value="1"/>
</dbReference>
<comment type="similarity">
    <text evidence="2">Belongs to the TRM6/GCD10 family.</text>
</comment>
<keyword evidence="5" id="KW-0539">Nucleus</keyword>
<evidence type="ECO:0000313" key="7">
    <source>
        <dbReference type="EMBL" id="KAJ1648637.1"/>
    </source>
</evidence>
<organism evidence="7 8">
    <name type="scientific">Coemansia asiatica</name>
    <dbReference type="NCBI Taxonomy" id="1052880"/>
    <lineage>
        <taxon>Eukaryota</taxon>
        <taxon>Fungi</taxon>
        <taxon>Fungi incertae sedis</taxon>
        <taxon>Zoopagomycota</taxon>
        <taxon>Kickxellomycotina</taxon>
        <taxon>Kickxellomycetes</taxon>
        <taxon>Kickxellales</taxon>
        <taxon>Kickxellaceae</taxon>
        <taxon>Coemansia</taxon>
    </lineage>
</organism>
<evidence type="ECO:0000256" key="1">
    <source>
        <dbReference type="ARBA" id="ARBA00004123"/>
    </source>
</evidence>
<gene>
    <name evidence="7" type="primary">TRM6</name>
    <name evidence="7" type="ORF">LPJ64_000091</name>
</gene>